<protein>
    <submittedName>
        <fullName evidence="2">UBX domain-containing protein</fullName>
    </submittedName>
</protein>
<sequence>MNINNLLLWIFPILFFMNTVKSQLYSASDRSPQELSLIEWTSGLRMAYCQEMPVGELVDPFLSGITKMVNRHCHNATACRLQKPVQFSVHNVILLDNYPKRTNRAVEFKFFVVLPADAVPIDKKIARPLLSSKILADVLRVQLSEFTQRLGWQILSIDHYPRFDPITTFMNRALIPIGIIAGIFMLFLAYWSSTMSSSSFNSSEGWMVSGSTGGKNAALRRTLEIIQEQKYHQEQERRLQMAIERKEALAFRTALAENGKGELIPNPGNGKSPISAAPPTNNISIESSDPMEFDEDGNVPEIVIMHALDSSRDTIDLDNPYNQRKLSHGRGKGAGRRLSSIDEIKRKQRHSIFGGSSRPDRQKRWKTGSLMLSHLGSKDGKM</sequence>
<dbReference type="Proteomes" id="UP000887580">
    <property type="component" value="Unplaced"/>
</dbReference>
<name>A0AC35G8G5_9BILA</name>
<accession>A0AC35G8G5</accession>
<organism evidence="1 2">
    <name type="scientific">Panagrolaimus sp. PS1159</name>
    <dbReference type="NCBI Taxonomy" id="55785"/>
    <lineage>
        <taxon>Eukaryota</taxon>
        <taxon>Metazoa</taxon>
        <taxon>Ecdysozoa</taxon>
        <taxon>Nematoda</taxon>
        <taxon>Chromadorea</taxon>
        <taxon>Rhabditida</taxon>
        <taxon>Tylenchina</taxon>
        <taxon>Panagrolaimomorpha</taxon>
        <taxon>Panagrolaimoidea</taxon>
        <taxon>Panagrolaimidae</taxon>
        <taxon>Panagrolaimus</taxon>
    </lineage>
</organism>
<evidence type="ECO:0000313" key="1">
    <source>
        <dbReference type="Proteomes" id="UP000887580"/>
    </source>
</evidence>
<reference evidence="2" key="1">
    <citation type="submission" date="2022-11" db="UniProtKB">
        <authorList>
            <consortium name="WormBaseParasite"/>
        </authorList>
    </citation>
    <scope>IDENTIFICATION</scope>
</reference>
<proteinExistence type="predicted"/>
<dbReference type="WBParaSite" id="PS1159_v2.g2727.t1">
    <property type="protein sequence ID" value="PS1159_v2.g2727.t1"/>
    <property type="gene ID" value="PS1159_v2.g2727"/>
</dbReference>
<evidence type="ECO:0000313" key="2">
    <source>
        <dbReference type="WBParaSite" id="PS1159_v2.g2727.t1"/>
    </source>
</evidence>